<evidence type="ECO:0000256" key="6">
    <source>
        <dbReference type="SAM" id="MobiDB-lite"/>
    </source>
</evidence>
<dbReference type="PROSITE" id="PS00107">
    <property type="entry name" value="PROTEIN_KINASE_ATP"/>
    <property type="match status" value="1"/>
</dbReference>
<proteinExistence type="predicted"/>
<dbReference type="PANTHER" id="PTHR43289:SF34">
    <property type="entry name" value="SERINE_THREONINE-PROTEIN KINASE YBDM-RELATED"/>
    <property type="match status" value="1"/>
</dbReference>
<protein>
    <submittedName>
        <fullName evidence="8">Ricin-type beta-trefoil lectin domain protein</fullName>
    </submittedName>
</protein>
<accession>A0ABU2JL32</accession>
<feature type="compositionally biased region" description="Acidic residues" evidence="6">
    <location>
        <begin position="426"/>
        <end position="454"/>
    </location>
</feature>
<dbReference type="Pfam" id="PF00069">
    <property type="entry name" value="Pkinase"/>
    <property type="match status" value="1"/>
</dbReference>
<reference evidence="9" key="1">
    <citation type="submission" date="2023-07" db="EMBL/GenBank/DDBJ databases">
        <title>30 novel species of actinomycetes from the DSMZ collection.</title>
        <authorList>
            <person name="Nouioui I."/>
        </authorList>
    </citation>
    <scope>NUCLEOTIDE SEQUENCE [LARGE SCALE GENOMIC DNA]</scope>
    <source>
        <strain evidence="9">DSM 44915</strain>
    </source>
</reference>
<evidence type="ECO:0000256" key="2">
    <source>
        <dbReference type="ARBA" id="ARBA00022741"/>
    </source>
</evidence>
<feature type="binding site" evidence="5">
    <location>
        <position position="46"/>
    </location>
    <ligand>
        <name>ATP</name>
        <dbReference type="ChEBI" id="CHEBI:30616"/>
    </ligand>
</feature>
<sequence length="713" mass="73829">MGGVGPLRPGDPRDIAGYVLEGRLGEGGMGTVYRSATRGGQPIALKAVHPSLTEDPRFRRRFEREVRAARRVRGRYLVPVVDSNTEGAVPWLATEYVPGPSLAQAVAEHGPLPLTAALRLTAGVAHALDTIHAAGVIHRDLKPGNVLLADDGPAVIDFGIARAAEATPLTGTDTRIGTPTFMAPEQVRGTGEMTPALDVFALGLTAQIAATGAHPFGTGPVGAVLYRIDHQDPRLDETPAALLPLVRACLAKEPADRPTPERVVALCREALDELGDEQAVLPTTGWLPAGFLVPPAAPPATPPPAPPPHPPLPPTAVVRPAVPAEPPVPTARDARVSVDVLARPSLPPPTEPAAPAGPGPAGPPGGVPPAARTDVRRWWPVASVVTALTLAGALLAASQLLGGDGDSDNATGNDAAGEPTTGGADGADDVEDADDAANADGADGADDQPEEPTEPEPPRHRGNTVFRLTEEVCLDGGQEGSVAYAGACNGGRFQVWEVFDDGTLRNQATQHCLTDAEQPLTLGCDGGEAQRWEMTETAGALRNLGTDRCLVPFGLDFEVGLAPCSGDDGQRWVASAEVSALRNVATGWCLHARDAAGACDAGSGYQQWEVAGDRAVRSVTYNQCLDVGVTGYPVPLGACHAELPAEQQWARFTEGPHFVLRSHATGQCLAAGGEADVYLADCAPQAGRAGWDDTHVWEAVGEVALPGRPEAGG</sequence>
<comment type="caution">
    <text evidence="8">The sequence shown here is derived from an EMBL/GenBank/DDBJ whole genome shotgun (WGS) entry which is preliminary data.</text>
</comment>
<dbReference type="InterPro" id="IPR000719">
    <property type="entry name" value="Prot_kinase_dom"/>
</dbReference>
<name>A0ABU2JL32_9ACTN</name>
<dbReference type="InterPro" id="IPR008271">
    <property type="entry name" value="Ser/Thr_kinase_AS"/>
</dbReference>
<dbReference type="SUPFAM" id="SSF50370">
    <property type="entry name" value="Ricin B-like lectins"/>
    <property type="match status" value="2"/>
</dbReference>
<feature type="region of interest" description="Disordered" evidence="6">
    <location>
        <begin position="297"/>
        <end position="372"/>
    </location>
</feature>
<dbReference type="SUPFAM" id="SSF56112">
    <property type="entry name" value="Protein kinase-like (PK-like)"/>
    <property type="match status" value="1"/>
</dbReference>
<dbReference type="InterPro" id="IPR017441">
    <property type="entry name" value="Protein_kinase_ATP_BS"/>
</dbReference>
<dbReference type="SMART" id="SM00220">
    <property type="entry name" value="S_TKc"/>
    <property type="match status" value="1"/>
</dbReference>
<dbReference type="EMBL" id="JAVREO010000002">
    <property type="protein sequence ID" value="MDT0265691.1"/>
    <property type="molecule type" value="Genomic_DNA"/>
</dbReference>
<dbReference type="Pfam" id="PF00652">
    <property type="entry name" value="Ricin_B_lectin"/>
    <property type="match status" value="2"/>
</dbReference>
<evidence type="ECO:0000313" key="8">
    <source>
        <dbReference type="EMBL" id="MDT0265691.1"/>
    </source>
</evidence>
<evidence type="ECO:0000256" key="1">
    <source>
        <dbReference type="ARBA" id="ARBA00022679"/>
    </source>
</evidence>
<dbReference type="InterPro" id="IPR000772">
    <property type="entry name" value="Ricin_B_lectin"/>
</dbReference>
<feature type="region of interest" description="Disordered" evidence="6">
    <location>
        <begin position="406"/>
        <end position="464"/>
    </location>
</feature>
<dbReference type="Proteomes" id="UP001183410">
    <property type="component" value="Unassembled WGS sequence"/>
</dbReference>
<evidence type="ECO:0000259" key="7">
    <source>
        <dbReference type="PROSITE" id="PS50011"/>
    </source>
</evidence>
<feature type="compositionally biased region" description="Pro residues" evidence="6">
    <location>
        <begin position="345"/>
        <end position="367"/>
    </location>
</feature>
<keyword evidence="3" id="KW-0418">Kinase</keyword>
<dbReference type="SMART" id="SM00458">
    <property type="entry name" value="RICIN"/>
    <property type="match status" value="2"/>
</dbReference>
<dbReference type="InterPro" id="IPR011009">
    <property type="entry name" value="Kinase-like_dom_sf"/>
</dbReference>
<gene>
    <name evidence="8" type="ORF">RM844_05230</name>
</gene>
<evidence type="ECO:0000256" key="5">
    <source>
        <dbReference type="PROSITE-ProRule" id="PRU10141"/>
    </source>
</evidence>
<dbReference type="PROSITE" id="PS50231">
    <property type="entry name" value="RICIN_B_LECTIN"/>
    <property type="match status" value="2"/>
</dbReference>
<organism evidence="8 9">
    <name type="scientific">Streptomyces chisholmiae</name>
    <dbReference type="NCBI Taxonomy" id="3075540"/>
    <lineage>
        <taxon>Bacteria</taxon>
        <taxon>Bacillati</taxon>
        <taxon>Actinomycetota</taxon>
        <taxon>Actinomycetes</taxon>
        <taxon>Kitasatosporales</taxon>
        <taxon>Streptomycetaceae</taxon>
        <taxon>Streptomyces</taxon>
    </lineage>
</organism>
<dbReference type="RefSeq" id="WP_311665230.1">
    <property type="nucleotide sequence ID" value="NZ_JAVREO010000002.1"/>
</dbReference>
<feature type="domain" description="Protein kinase" evidence="7">
    <location>
        <begin position="18"/>
        <end position="271"/>
    </location>
</feature>
<dbReference type="PROSITE" id="PS00108">
    <property type="entry name" value="PROTEIN_KINASE_ST"/>
    <property type="match status" value="1"/>
</dbReference>
<dbReference type="InterPro" id="IPR035992">
    <property type="entry name" value="Ricin_B-like_lectins"/>
</dbReference>
<keyword evidence="9" id="KW-1185">Reference proteome</keyword>
<dbReference type="CDD" id="cd23415">
    <property type="entry name" value="beta-trefoil_Ricin_AH"/>
    <property type="match status" value="2"/>
</dbReference>
<dbReference type="CDD" id="cd14014">
    <property type="entry name" value="STKc_PknB_like"/>
    <property type="match status" value="1"/>
</dbReference>
<dbReference type="PROSITE" id="PS50011">
    <property type="entry name" value="PROTEIN_KINASE_DOM"/>
    <property type="match status" value="1"/>
</dbReference>
<keyword evidence="4 5" id="KW-0067">ATP-binding</keyword>
<dbReference type="Gene3D" id="3.30.200.20">
    <property type="entry name" value="Phosphorylase Kinase, domain 1"/>
    <property type="match status" value="1"/>
</dbReference>
<evidence type="ECO:0000256" key="3">
    <source>
        <dbReference type="ARBA" id="ARBA00022777"/>
    </source>
</evidence>
<evidence type="ECO:0000313" key="9">
    <source>
        <dbReference type="Proteomes" id="UP001183410"/>
    </source>
</evidence>
<keyword evidence="1" id="KW-0808">Transferase</keyword>
<keyword evidence="2 5" id="KW-0547">Nucleotide-binding</keyword>
<feature type="compositionally biased region" description="Pro residues" evidence="6">
    <location>
        <begin position="297"/>
        <end position="314"/>
    </location>
</feature>
<dbReference type="PANTHER" id="PTHR43289">
    <property type="entry name" value="MITOGEN-ACTIVATED PROTEIN KINASE KINASE KINASE 20-RELATED"/>
    <property type="match status" value="1"/>
</dbReference>
<evidence type="ECO:0000256" key="4">
    <source>
        <dbReference type="ARBA" id="ARBA00022840"/>
    </source>
</evidence>
<dbReference type="Gene3D" id="1.10.510.10">
    <property type="entry name" value="Transferase(Phosphotransferase) domain 1"/>
    <property type="match status" value="1"/>
</dbReference>
<dbReference type="Gene3D" id="2.80.10.50">
    <property type="match status" value="3"/>
</dbReference>